<dbReference type="InterPro" id="IPR036397">
    <property type="entry name" value="RNaseH_sf"/>
</dbReference>
<keyword evidence="2" id="KW-1185">Reference proteome</keyword>
<gene>
    <name evidence="1" type="ORF">NQ317_014021</name>
</gene>
<protein>
    <recommendedName>
        <fullName evidence="3">RNase H type-1 domain-containing protein</fullName>
    </recommendedName>
</protein>
<dbReference type="InterPro" id="IPR012337">
    <property type="entry name" value="RNaseH-like_sf"/>
</dbReference>
<sequence>MKDQLYAKMESSGLRMAPKLERGYMGKPHGQKPENGFKRRTIQICSDSQVALLAIKSSKVNSQLVLECKKTINDLACRNRVMLTWVPIQVSEGNEEADRLAREGSALYPIRHWAHTRGTLLNKGLGCQRALR</sequence>
<dbReference type="SUPFAM" id="SSF53098">
    <property type="entry name" value="Ribonuclease H-like"/>
    <property type="match status" value="1"/>
</dbReference>
<evidence type="ECO:0000313" key="1">
    <source>
        <dbReference type="EMBL" id="KAJ8972662.1"/>
    </source>
</evidence>
<comment type="caution">
    <text evidence="1">The sequence shown here is derived from an EMBL/GenBank/DDBJ whole genome shotgun (WGS) entry which is preliminary data.</text>
</comment>
<dbReference type="Proteomes" id="UP001162164">
    <property type="component" value="Unassembled WGS sequence"/>
</dbReference>
<evidence type="ECO:0008006" key="3">
    <source>
        <dbReference type="Google" id="ProtNLM"/>
    </source>
</evidence>
<name>A0ABQ9J518_9CUCU</name>
<evidence type="ECO:0000313" key="2">
    <source>
        <dbReference type="Proteomes" id="UP001162164"/>
    </source>
</evidence>
<reference evidence="1" key="1">
    <citation type="journal article" date="2023" name="Insect Mol. Biol.">
        <title>Genome sequencing provides insights into the evolution of gene families encoding plant cell wall-degrading enzymes in longhorned beetles.</title>
        <authorList>
            <person name="Shin N.R."/>
            <person name="Okamura Y."/>
            <person name="Kirsch R."/>
            <person name="Pauchet Y."/>
        </authorList>
    </citation>
    <scope>NUCLEOTIDE SEQUENCE</scope>
    <source>
        <strain evidence="1">MMC_N1</strain>
    </source>
</reference>
<dbReference type="Gene3D" id="3.30.420.10">
    <property type="entry name" value="Ribonuclease H-like superfamily/Ribonuclease H"/>
    <property type="match status" value="1"/>
</dbReference>
<accession>A0ABQ9J518</accession>
<proteinExistence type="predicted"/>
<dbReference type="EMBL" id="JAPWTJ010001313">
    <property type="protein sequence ID" value="KAJ8972662.1"/>
    <property type="molecule type" value="Genomic_DNA"/>
</dbReference>
<organism evidence="1 2">
    <name type="scientific">Molorchus minor</name>
    <dbReference type="NCBI Taxonomy" id="1323400"/>
    <lineage>
        <taxon>Eukaryota</taxon>
        <taxon>Metazoa</taxon>
        <taxon>Ecdysozoa</taxon>
        <taxon>Arthropoda</taxon>
        <taxon>Hexapoda</taxon>
        <taxon>Insecta</taxon>
        <taxon>Pterygota</taxon>
        <taxon>Neoptera</taxon>
        <taxon>Endopterygota</taxon>
        <taxon>Coleoptera</taxon>
        <taxon>Polyphaga</taxon>
        <taxon>Cucujiformia</taxon>
        <taxon>Chrysomeloidea</taxon>
        <taxon>Cerambycidae</taxon>
        <taxon>Lamiinae</taxon>
        <taxon>Monochamini</taxon>
        <taxon>Molorchus</taxon>
    </lineage>
</organism>